<accession>A0ABS3FED7</accession>
<evidence type="ECO:0000313" key="1">
    <source>
        <dbReference type="EMBL" id="MBO0341518.1"/>
    </source>
</evidence>
<dbReference type="EMBL" id="JAFLNM010000001">
    <property type="protein sequence ID" value="MBO0341518.1"/>
    <property type="molecule type" value="Genomic_DNA"/>
</dbReference>
<proteinExistence type="predicted"/>
<dbReference type="Proteomes" id="UP000664807">
    <property type="component" value="Unassembled WGS sequence"/>
</dbReference>
<evidence type="ECO:0008006" key="3">
    <source>
        <dbReference type="Google" id="ProtNLM"/>
    </source>
</evidence>
<evidence type="ECO:0000313" key="2">
    <source>
        <dbReference type="Proteomes" id="UP000664807"/>
    </source>
</evidence>
<reference evidence="1 2" key="1">
    <citation type="submission" date="2021-03" db="EMBL/GenBank/DDBJ databases">
        <title>Muricauda lutimaris sp. nov. and Muricauda ruestringensis sp. nov, two marine members of the Flavobacteriaceae isolated from deep sea sediments of Western Pacific.</title>
        <authorList>
            <person name="Zhao S."/>
            <person name="Liu R."/>
        </authorList>
    </citation>
    <scope>NUCLEOTIDE SEQUENCE [LARGE SCALE GENOMIC DNA]</scope>
    <source>
        <strain evidence="1 2">BC31-3-A3</strain>
    </source>
</reference>
<keyword evidence="2" id="KW-1185">Reference proteome</keyword>
<dbReference type="RefSeq" id="WP_207027352.1">
    <property type="nucleotide sequence ID" value="NZ_JAFLNM010000001.1"/>
</dbReference>
<gene>
    <name evidence="1" type="ORF">J0654_07665</name>
</gene>
<comment type="caution">
    <text evidence="1">The sequence shown here is derived from an EMBL/GenBank/DDBJ whole genome shotgun (WGS) entry which is preliminary data.</text>
</comment>
<organism evidence="1 2">
    <name type="scientific">Flagellimonas profundi</name>
    <dbReference type="NCBI Taxonomy" id="2915620"/>
    <lineage>
        <taxon>Bacteria</taxon>
        <taxon>Pseudomonadati</taxon>
        <taxon>Bacteroidota</taxon>
        <taxon>Flavobacteriia</taxon>
        <taxon>Flavobacteriales</taxon>
        <taxon>Flavobacteriaceae</taxon>
        <taxon>Flagellimonas</taxon>
    </lineage>
</organism>
<protein>
    <recommendedName>
        <fullName evidence="3">CD-NTase-associated protein 12/Pycsar effector protein TIR domain-containing protein</fullName>
    </recommendedName>
</protein>
<name>A0ABS3FED7_9FLAO</name>
<sequence>MDAKYQNPHLEDAQYAAKAFVSCSLRKEDEPFVEFVERILLHCQIKPMGTVGRHSIAPVPIVEQMKKNIPLADFLVVVATPRYVQRDMANSSKSLYGLSEMIHVEAGMAYMLGKPVVVFVKQGTAVGSFLPNVTQYITLDGTVRNLQEQGHQISQLLKNAVEQIRKAKETEDQKSFWRMVRNGLAIVGGIKVLDYMTREVED</sequence>